<sequence length="162" mass="18071">MGVGLYEGEDMANRAQRRSKSNGGMPSQYDSTQGRGRSGMIDESQLQERSRRLKEGKKGPWKPSSSELEKYEEIALDTNPDDYDPPQVLRAPHSGRQWARLFSWIVIVVSAISFFVVMWVPNLPMWVIITVCAVFACGVISLFFTAGDSKNNPNLDQNGTAV</sequence>
<dbReference type="EMBL" id="CBUQ010000007">
    <property type="protein sequence ID" value="CDI67848.1"/>
    <property type="molecule type" value="Genomic_DNA"/>
</dbReference>
<keyword evidence="2" id="KW-0472">Membrane</keyword>
<reference evidence="3 4" key="1">
    <citation type="submission" date="2013-10" db="EMBL/GenBank/DDBJ databases">
        <authorList>
            <person name="Manrique M."/>
        </authorList>
    </citation>
    <scope>NUCLEOTIDE SEQUENCE [LARGE SCALE GENOMIC DNA]</scope>
    <source>
        <strain evidence="3 4">IM386</strain>
    </source>
</reference>
<comment type="caution">
    <text evidence="3">The sequence shown here is derived from an EMBL/GenBank/DDBJ whole genome shotgun (WGS) entry which is preliminary data.</text>
</comment>
<gene>
    <name evidence="3" type="ORF">BANIM336_01169</name>
</gene>
<name>A0AAV2W481_9BIFI</name>
<evidence type="ECO:0000256" key="2">
    <source>
        <dbReference type="SAM" id="Phobius"/>
    </source>
</evidence>
<organism evidence="3 4">
    <name type="scientific">Bifidobacterium animalis subsp. animalis IM386</name>
    <dbReference type="NCBI Taxonomy" id="1402194"/>
    <lineage>
        <taxon>Bacteria</taxon>
        <taxon>Bacillati</taxon>
        <taxon>Actinomycetota</taxon>
        <taxon>Actinomycetes</taxon>
        <taxon>Bifidobacteriales</taxon>
        <taxon>Bifidobacteriaceae</taxon>
        <taxon>Bifidobacterium</taxon>
    </lineage>
</organism>
<feature type="transmembrane region" description="Helical" evidence="2">
    <location>
        <begin position="126"/>
        <end position="146"/>
    </location>
</feature>
<evidence type="ECO:0000256" key="1">
    <source>
        <dbReference type="SAM" id="MobiDB-lite"/>
    </source>
</evidence>
<reference evidence="3 4" key="2">
    <citation type="submission" date="2015-01" db="EMBL/GenBank/DDBJ databases">
        <title>Genome sequence of a Bifidobacterium animalis strain.</title>
        <authorList>
            <person name="Bogovic-Matijasic B."/>
            <person name="Hacin B."/>
            <person name="Citar M."/>
            <person name="Svigelj K."/>
            <person name="Stempelj M."/>
            <person name="Rogelj I."/>
        </authorList>
    </citation>
    <scope>NUCLEOTIDE SEQUENCE [LARGE SCALE GENOMIC DNA]</scope>
    <source>
        <strain evidence="3 4">IM386</strain>
    </source>
</reference>
<feature type="region of interest" description="Disordered" evidence="1">
    <location>
        <begin position="1"/>
        <end position="83"/>
    </location>
</feature>
<accession>A0AAV2W481</accession>
<dbReference type="AlphaFoldDB" id="A0AAV2W481"/>
<dbReference type="Proteomes" id="UP000035645">
    <property type="component" value="Unassembled WGS sequence"/>
</dbReference>
<proteinExistence type="predicted"/>
<protein>
    <recommendedName>
        <fullName evidence="5">Tripartite tricarboxylate transporter TctB family protein</fullName>
    </recommendedName>
</protein>
<feature type="compositionally biased region" description="Polar residues" evidence="1">
    <location>
        <begin position="21"/>
        <end position="35"/>
    </location>
</feature>
<keyword evidence="2" id="KW-0812">Transmembrane</keyword>
<feature type="transmembrane region" description="Helical" evidence="2">
    <location>
        <begin position="101"/>
        <end position="120"/>
    </location>
</feature>
<evidence type="ECO:0008006" key="5">
    <source>
        <dbReference type="Google" id="ProtNLM"/>
    </source>
</evidence>
<evidence type="ECO:0000313" key="3">
    <source>
        <dbReference type="EMBL" id="CDI67848.1"/>
    </source>
</evidence>
<keyword evidence="2" id="KW-1133">Transmembrane helix</keyword>
<evidence type="ECO:0000313" key="4">
    <source>
        <dbReference type="Proteomes" id="UP000035645"/>
    </source>
</evidence>